<accession>A0AAD7A532</accession>
<dbReference type="AlphaFoldDB" id="A0AAD7A532"/>
<evidence type="ECO:0000313" key="2">
    <source>
        <dbReference type="Proteomes" id="UP001218218"/>
    </source>
</evidence>
<dbReference type="Proteomes" id="UP001218218">
    <property type="component" value="Unassembled WGS sequence"/>
</dbReference>
<proteinExistence type="predicted"/>
<organism evidence="1 2">
    <name type="scientific">Mycena albidolilacea</name>
    <dbReference type="NCBI Taxonomy" id="1033008"/>
    <lineage>
        <taxon>Eukaryota</taxon>
        <taxon>Fungi</taxon>
        <taxon>Dikarya</taxon>
        <taxon>Basidiomycota</taxon>
        <taxon>Agaricomycotina</taxon>
        <taxon>Agaricomycetes</taxon>
        <taxon>Agaricomycetidae</taxon>
        <taxon>Agaricales</taxon>
        <taxon>Marasmiineae</taxon>
        <taxon>Mycenaceae</taxon>
        <taxon>Mycena</taxon>
    </lineage>
</organism>
<sequence length="295" mass="32489">MIIDLALTSTSSACDLPARSRPSPIPFASSPLLRFGILHTFPTLTPSRLNARCLPSTQPRRSINAGWRCLPSRAVRTDSRAAWLCGSQSANKMPSTRYRLCAWSRNPAGAHKPYHPALVLPPLPLSSKPFLRCSTLDVSASEMATSRPDLSTRYKTGRAPCSHALCDSPEPIRKTQVNNAARSARTLPQGRALETHRLGVQITAHSHTLGSSLDLRSPARAARAAPSHLHPFLSFTPSLPSFPVRLIPLLLHRPTRPFPAVEPFRRRRYQLYGRLLWPLVLSCPSVLPSPSKSDE</sequence>
<gene>
    <name evidence="1" type="ORF">DFH08DRAFT_123026</name>
</gene>
<reference evidence="1" key="1">
    <citation type="submission" date="2023-03" db="EMBL/GenBank/DDBJ databases">
        <title>Massive genome expansion in bonnet fungi (Mycena s.s.) driven by repeated elements and novel gene families across ecological guilds.</title>
        <authorList>
            <consortium name="Lawrence Berkeley National Laboratory"/>
            <person name="Harder C.B."/>
            <person name="Miyauchi S."/>
            <person name="Viragh M."/>
            <person name="Kuo A."/>
            <person name="Thoen E."/>
            <person name="Andreopoulos B."/>
            <person name="Lu D."/>
            <person name="Skrede I."/>
            <person name="Drula E."/>
            <person name="Henrissat B."/>
            <person name="Morin E."/>
            <person name="Kohler A."/>
            <person name="Barry K."/>
            <person name="LaButti K."/>
            <person name="Morin E."/>
            <person name="Salamov A."/>
            <person name="Lipzen A."/>
            <person name="Mereny Z."/>
            <person name="Hegedus B."/>
            <person name="Baldrian P."/>
            <person name="Stursova M."/>
            <person name="Weitz H."/>
            <person name="Taylor A."/>
            <person name="Grigoriev I.V."/>
            <person name="Nagy L.G."/>
            <person name="Martin F."/>
            <person name="Kauserud H."/>
        </authorList>
    </citation>
    <scope>NUCLEOTIDE SEQUENCE</scope>
    <source>
        <strain evidence="1">CBHHK002</strain>
    </source>
</reference>
<comment type="caution">
    <text evidence="1">The sequence shown here is derived from an EMBL/GenBank/DDBJ whole genome shotgun (WGS) entry which is preliminary data.</text>
</comment>
<name>A0AAD7A532_9AGAR</name>
<keyword evidence="2" id="KW-1185">Reference proteome</keyword>
<protein>
    <submittedName>
        <fullName evidence="1">Uncharacterized protein</fullName>
    </submittedName>
</protein>
<dbReference type="EMBL" id="JARIHO010000015">
    <property type="protein sequence ID" value="KAJ7349591.1"/>
    <property type="molecule type" value="Genomic_DNA"/>
</dbReference>
<evidence type="ECO:0000313" key="1">
    <source>
        <dbReference type="EMBL" id="KAJ7349591.1"/>
    </source>
</evidence>